<organism evidence="22 23">
    <name type="scientific">Thamnocephalis sphaerospora</name>
    <dbReference type="NCBI Taxonomy" id="78915"/>
    <lineage>
        <taxon>Eukaryota</taxon>
        <taxon>Fungi</taxon>
        <taxon>Fungi incertae sedis</taxon>
        <taxon>Zoopagomycota</taxon>
        <taxon>Zoopagomycotina</taxon>
        <taxon>Zoopagomycetes</taxon>
        <taxon>Zoopagales</taxon>
        <taxon>Sigmoideomycetaceae</taxon>
        <taxon>Thamnocephalis</taxon>
    </lineage>
</organism>
<feature type="binding site" evidence="20">
    <location>
        <position position="59"/>
    </location>
    <ligand>
        <name>[2Fe-2S] cluster</name>
        <dbReference type="ChEBI" id="CHEBI:190135"/>
        <label>1</label>
    </ligand>
</feature>
<feature type="binding site" evidence="20">
    <location>
        <position position="742"/>
    </location>
    <ligand>
        <name>Mo-molybdopterin</name>
        <dbReference type="ChEBI" id="CHEBI:71302"/>
    </ligand>
    <ligandPart>
        <name>Mo</name>
        <dbReference type="ChEBI" id="CHEBI:28685"/>
    </ligandPart>
</feature>
<dbReference type="Pfam" id="PF00941">
    <property type="entry name" value="FAD_binding_5"/>
    <property type="match status" value="1"/>
</dbReference>
<dbReference type="InterPro" id="IPR005107">
    <property type="entry name" value="CO_DH_flav_C"/>
</dbReference>
<dbReference type="InterPro" id="IPR046867">
    <property type="entry name" value="AldOxase/xan_DH_MoCoBD2"/>
</dbReference>
<comment type="similarity">
    <text evidence="3">Belongs to the xanthine dehydrogenase family.</text>
</comment>
<comment type="cofactor">
    <cofactor evidence="20">
        <name>[2Fe-2S] cluster</name>
        <dbReference type="ChEBI" id="CHEBI:190135"/>
    </cofactor>
    <text evidence="20">Binds 2 [2Fe-2S] clusters.</text>
</comment>
<evidence type="ECO:0000259" key="21">
    <source>
        <dbReference type="PROSITE" id="PS51387"/>
    </source>
</evidence>
<dbReference type="PANTHER" id="PTHR45444:SF3">
    <property type="entry name" value="XANTHINE DEHYDROGENASE"/>
    <property type="match status" value="1"/>
</dbReference>
<dbReference type="OrthoDB" id="8300278at2759"/>
<keyword evidence="8 20" id="KW-0479">Metal-binding</keyword>
<dbReference type="Gene3D" id="3.30.43.10">
    <property type="entry name" value="Uridine Diphospho-n-acetylenolpyruvylglucosamine Reductase, domain 2"/>
    <property type="match status" value="1"/>
</dbReference>
<dbReference type="FunFam" id="3.30.365.10:FF:000004">
    <property type="entry name" value="Xanthine dehydrogenase oxidase"/>
    <property type="match status" value="1"/>
</dbReference>
<evidence type="ECO:0000256" key="11">
    <source>
        <dbReference type="ARBA" id="ARBA00023004"/>
    </source>
</evidence>
<dbReference type="InterPro" id="IPR036318">
    <property type="entry name" value="FAD-bd_PCMH-like_sf"/>
</dbReference>
<feature type="binding site" evidence="20">
    <location>
        <position position="45"/>
    </location>
    <ligand>
        <name>[2Fe-2S] cluster</name>
        <dbReference type="ChEBI" id="CHEBI:190135"/>
        <label>1</label>
    </ligand>
</feature>
<feature type="binding site" evidence="19">
    <location>
        <position position="388"/>
    </location>
    <ligand>
        <name>FAD</name>
        <dbReference type="ChEBI" id="CHEBI:57692"/>
    </ligand>
</feature>
<dbReference type="InterPro" id="IPR008274">
    <property type="entry name" value="AldOxase/xan_DH_MoCoBD1"/>
</dbReference>
<dbReference type="Pfam" id="PF20256">
    <property type="entry name" value="MoCoBD_2"/>
    <property type="match status" value="1"/>
</dbReference>
<dbReference type="InterPro" id="IPR001041">
    <property type="entry name" value="2Fe-2S_ferredoxin-type"/>
</dbReference>
<dbReference type="Gene3D" id="3.10.20.30">
    <property type="match status" value="1"/>
</dbReference>
<feature type="domain" description="FAD-binding PCMH-type" evidence="21">
    <location>
        <begin position="195"/>
        <end position="380"/>
    </location>
</feature>
<dbReference type="Pfam" id="PF00111">
    <property type="entry name" value="Fer2"/>
    <property type="match status" value="1"/>
</dbReference>
<dbReference type="InterPro" id="IPR012675">
    <property type="entry name" value="Beta-grasp_dom_sf"/>
</dbReference>
<dbReference type="AlphaFoldDB" id="A0A4P9XTG1"/>
<dbReference type="SUPFAM" id="SSF54665">
    <property type="entry name" value="CO dehydrogenase molybdoprotein N-domain-like"/>
    <property type="match status" value="1"/>
</dbReference>
<feature type="binding site" evidence="20">
    <location>
        <position position="98"/>
    </location>
    <ligand>
        <name>[2Fe-2S] cluster</name>
        <dbReference type="ChEBI" id="CHEBI:190135"/>
        <label>2</label>
    </ligand>
</feature>
<dbReference type="SMART" id="SM01008">
    <property type="entry name" value="Ald_Xan_dh_C"/>
    <property type="match status" value="1"/>
</dbReference>
<comment type="catalytic activity">
    <reaction evidence="17">
        <text>hypoxanthine + NAD(+) + H2O = xanthine + NADH + H(+)</text>
        <dbReference type="Rhea" id="RHEA:24670"/>
        <dbReference type="ChEBI" id="CHEBI:15377"/>
        <dbReference type="ChEBI" id="CHEBI:15378"/>
        <dbReference type="ChEBI" id="CHEBI:17368"/>
        <dbReference type="ChEBI" id="CHEBI:17712"/>
        <dbReference type="ChEBI" id="CHEBI:57540"/>
        <dbReference type="ChEBI" id="CHEBI:57945"/>
        <dbReference type="EC" id="1.17.1.4"/>
    </reaction>
</comment>
<keyword evidence="10" id="KW-0560">Oxidoreductase</keyword>
<keyword evidence="6" id="KW-0285">Flavoprotein</keyword>
<feature type="binding site" evidence="20">
    <location>
        <position position="135"/>
    </location>
    <ligand>
        <name>[2Fe-2S] cluster</name>
        <dbReference type="ChEBI" id="CHEBI:190135"/>
        <label>2</label>
    </ligand>
</feature>
<dbReference type="GO" id="GO:0005506">
    <property type="term" value="F:iron ion binding"/>
    <property type="evidence" value="ECO:0007669"/>
    <property type="project" value="InterPro"/>
</dbReference>
<dbReference type="Pfam" id="PF02738">
    <property type="entry name" value="MoCoBD_1"/>
    <property type="match status" value="1"/>
</dbReference>
<dbReference type="PIRSF" id="PIRSF000127">
    <property type="entry name" value="Xanthine_DH"/>
    <property type="match status" value="1"/>
</dbReference>
<feature type="binding site" evidence="20">
    <location>
        <position position="711"/>
    </location>
    <ligand>
        <name>Mo-molybdopterin</name>
        <dbReference type="ChEBI" id="CHEBI:71302"/>
    </ligand>
    <ligandPart>
        <name>Mo</name>
        <dbReference type="ChEBI" id="CHEBI:28685"/>
    </ligandPart>
</feature>
<evidence type="ECO:0000256" key="20">
    <source>
        <dbReference type="PIRSR" id="PIRSR000127-3"/>
    </source>
</evidence>
<dbReference type="InterPro" id="IPR036856">
    <property type="entry name" value="Ald_Oxase/Xan_DH_a/b_sf"/>
</dbReference>
<reference evidence="23" key="1">
    <citation type="journal article" date="2018" name="Nat. Microbiol.">
        <title>Leveraging single-cell genomics to expand the fungal tree of life.</title>
        <authorList>
            <person name="Ahrendt S.R."/>
            <person name="Quandt C.A."/>
            <person name="Ciobanu D."/>
            <person name="Clum A."/>
            <person name="Salamov A."/>
            <person name="Andreopoulos B."/>
            <person name="Cheng J.F."/>
            <person name="Woyke T."/>
            <person name="Pelin A."/>
            <person name="Henrissat B."/>
            <person name="Reynolds N.K."/>
            <person name="Benny G.L."/>
            <person name="Smith M.E."/>
            <person name="James T.Y."/>
            <person name="Grigoriev I.V."/>
        </authorList>
    </citation>
    <scope>NUCLEOTIDE SEQUENCE [LARGE SCALE GENOMIC DNA]</scope>
    <source>
        <strain evidence="23">RSA 1356</strain>
    </source>
</reference>
<evidence type="ECO:0000256" key="1">
    <source>
        <dbReference type="ARBA" id="ARBA00001974"/>
    </source>
</evidence>
<dbReference type="Gene3D" id="1.10.150.120">
    <property type="entry name" value="[2Fe-2S]-binding domain"/>
    <property type="match status" value="1"/>
</dbReference>
<dbReference type="GO" id="GO:0051537">
    <property type="term" value="F:2 iron, 2 sulfur cluster binding"/>
    <property type="evidence" value="ECO:0007669"/>
    <property type="project" value="UniProtKB-KW"/>
</dbReference>
<dbReference type="InterPro" id="IPR036884">
    <property type="entry name" value="2Fe-2S-bd_dom_sf"/>
</dbReference>
<dbReference type="SUPFAM" id="SSF47741">
    <property type="entry name" value="CO dehydrogenase ISP C-domain like"/>
    <property type="match status" value="1"/>
</dbReference>
<evidence type="ECO:0000313" key="22">
    <source>
        <dbReference type="EMBL" id="RKP08720.1"/>
    </source>
</evidence>
<comment type="cofactor">
    <cofactor evidence="1 19">
        <name>FAD</name>
        <dbReference type="ChEBI" id="CHEBI:57692"/>
    </cofactor>
</comment>
<evidence type="ECO:0000256" key="13">
    <source>
        <dbReference type="ARBA" id="ARBA00023027"/>
    </source>
</evidence>
<dbReference type="GO" id="GO:0005777">
    <property type="term" value="C:peroxisome"/>
    <property type="evidence" value="ECO:0007669"/>
    <property type="project" value="UniProtKB-SubCell"/>
</dbReference>
<dbReference type="Gene3D" id="3.30.390.50">
    <property type="entry name" value="CO dehydrogenase flavoprotein, C-terminal domain"/>
    <property type="match status" value="1"/>
</dbReference>
<protein>
    <recommendedName>
        <fullName evidence="4">xanthine dehydrogenase</fullName>
        <ecNumber evidence="4">1.17.1.4</ecNumber>
    </recommendedName>
</protein>
<dbReference type="Gene3D" id="3.30.365.10">
    <property type="entry name" value="Aldehyde oxidase/xanthine dehydrogenase, molybdopterin binding domain"/>
    <property type="match status" value="4"/>
</dbReference>
<dbReference type="Pfam" id="PF03450">
    <property type="entry name" value="CO_deh_flav_C"/>
    <property type="match status" value="1"/>
</dbReference>
<evidence type="ECO:0000256" key="16">
    <source>
        <dbReference type="ARBA" id="ARBA00049017"/>
    </source>
</evidence>
<evidence type="ECO:0000256" key="14">
    <source>
        <dbReference type="ARBA" id="ARBA00023140"/>
    </source>
</evidence>
<accession>A0A4P9XTG1</accession>
<evidence type="ECO:0000256" key="7">
    <source>
        <dbReference type="ARBA" id="ARBA00022714"/>
    </source>
</evidence>
<dbReference type="Gene3D" id="3.90.1170.50">
    <property type="entry name" value="Aldehyde oxidase/xanthine dehydrogenase, a/b hammerhead"/>
    <property type="match status" value="1"/>
</dbReference>
<dbReference type="InterPro" id="IPR016166">
    <property type="entry name" value="FAD-bd_PCMH"/>
</dbReference>
<dbReference type="NCBIfam" id="TIGR02963">
    <property type="entry name" value="xanthine_xdhA"/>
    <property type="match status" value="1"/>
</dbReference>
<dbReference type="InterPro" id="IPR002888">
    <property type="entry name" value="2Fe-2S-bd"/>
</dbReference>
<dbReference type="InterPro" id="IPR000674">
    <property type="entry name" value="Ald_Oxase/Xan_DH_a/b"/>
</dbReference>
<dbReference type="SUPFAM" id="SSF56003">
    <property type="entry name" value="Molybdenum cofactor-binding domain"/>
    <property type="match status" value="1"/>
</dbReference>
<evidence type="ECO:0000313" key="23">
    <source>
        <dbReference type="Proteomes" id="UP000271241"/>
    </source>
</evidence>
<evidence type="ECO:0000256" key="15">
    <source>
        <dbReference type="ARBA" id="ARBA00034078"/>
    </source>
</evidence>
<dbReference type="FunFam" id="3.30.365.10:FF:000001">
    <property type="entry name" value="Xanthine dehydrogenase oxidase"/>
    <property type="match status" value="1"/>
</dbReference>
<evidence type="ECO:0000256" key="18">
    <source>
        <dbReference type="PIRSR" id="PIRSR000127-1"/>
    </source>
</evidence>
<keyword evidence="5 20" id="KW-0500">Molybdenum</keyword>
<dbReference type="EC" id="1.17.1.4" evidence="4"/>
<dbReference type="InterPro" id="IPR014307">
    <property type="entry name" value="Xanthine_DH_ssu"/>
</dbReference>
<keyword evidence="23" id="KW-1185">Reference proteome</keyword>
<dbReference type="InterPro" id="IPR016167">
    <property type="entry name" value="FAD-bd_PCMH_sub1"/>
</dbReference>
<feature type="active site" description="Proton acceptor" evidence="18">
    <location>
        <position position="1210"/>
    </location>
</feature>
<feature type="binding site" evidence="20">
    <location>
        <position position="50"/>
    </location>
    <ligand>
        <name>[2Fe-2S] cluster</name>
        <dbReference type="ChEBI" id="CHEBI:190135"/>
        <label>1</label>
    </ligand>
</feature>
<dbReference type="InterPro" id="IPR036683">
    <property type="entry name" value="CO_DH_flav_C_dom_sf"/>
</dbReference>
<feature type="binding site" evidence="19">
    <location>
        <position position="946"/>
    </location>
    <ligand>
        <name>substrate</name>
    </ligand>
</feature>
<keyword evidence="12 20" id="KW-0411">Iron-sulfur</keyword>
<evidence type="ECO:0000256" key="8">
    <source>
        <dbReference type="ARBA" id="ARBA00022723"/>
    </source>
</evidence>
<evidence type="ECO:0000256" key="19">
    <source>
        <dbReference type="PIRSR" id="PIRSR000127-2"/>
    </source>
</evidence>
<evidence type="ECO:0000256" key="17">
    <source>
        <dbReference type="ARBA" id="ARBA00049517"/>
    </source>
</evidence>
<feature type="binding site" evidence="19">
    <location>
        <begin position="223"/>
        <end position="230"/>
    </location>
    <ligand>
        <name>FAD</name>
        <dbReference type="ChEBI" id="CHEBI:57692"/>
    </ligand>
</feature>
<keyword evidence="11 20" id="KW-0408">Iron</keyword>
<dbReference type="FunFam" id="3.30.365.10:FF:000002">
    <property type="entry name" value="Xanthine dehydrogenase oxidase"/>
    <property type="match status" value="1"/>
</dbReference>
<dbReference type="SUPFAM" id="SSF55447">
    <property type="entry name" value="CO dehydrogenase flavoprotein C-terminal domain-like"/>
    <property type="match status" value="1"/>
</dbReference>
<dbReference type="InterPro" id="IPR036010">
    <property type="entry name" value="2Fe-2S_ferredoxin-like_sf"/>
</dbReference>
<name>A0A4P9XTG1_9FUNG</name>
<feature type="binding site" evidence="19">
    <location>
        <position position="303"/>
    </location>
    <ligand>
        <name>FAD</name>
        <dbReference type="ChEBI" id="CHEBI:57692"/>
    </ligand>
</feature>
<keyword evidence="13" id="KW-0520">NAD</keyword>
<keyword evidence="9 19" id="KW-0274">FAD</keyword>
<proteinExistence type="inferred from homology"/>
<dbReference type="SUPFAM" id="SSF54292">
    <property type="entry name" value="2Fe-2S ferredoxin-like"/>
    <property type="match status" value="1"/>
</dbReference>
<sequence length="1278" mass="139428">MPALPASTLLFYVNGTRVELSHPDPDLTLLQYLRHIGLRGTKLGCGEGGCGAHVPVNACLAPLCAMDGKHVVTVEGIGRSSKPHPVQERIAQMHGSQCGFCTPGIVMSLYTLLRNNPNPSEETIEETFDGNLCRCTGYRPILDAAKTVCTTKRCNRAMTYFNAQYDPTQEILFPPALIQYAQSTLGVGARRSLVFAGKRTAWHRPTTLQELLQLKKTHPEAKLIAGNTEIGIEVKFKHMHYPVLVQVSDLPDLCGVSVDDEGVTLGAGATLQRIQDFLASQVLTQDHERTEALRAMLSNLKWFAGRQIRSVGTLAGNIATASPISDLNPVLIAAGAVLGVASASKGSRDIPMSKFFLGYRKTALGPDEVIVSVRLPFTKPGEYVRAYKQARRKDDDIAIVNAAMRVRIERTAEAHRIVESTIAYGGMGPTTVIARDTGASLLGIQLGDQAAFDRTTDVLLQKELPLQASTPGGMPEYRMSLAASFLFRFWCDICFHHGVCPAEDVSCVEEITRGLSRGVQDYSNDSDNKYVGQPMAHMSALKQVTGEAVYTDDIPPVQGELYVSFVASTKAHARILSVDASAATNVAGVVAYFSAADIPGTNRWGPVIHDELIFAEDEVVYVGQPIGIIVAQDQPTAQRAARLVHVEYEDLPHVLTIEDAIATESFFEAHRTLERGEYRMGGQEHFYLETQGSIVVPKGEDGEMEIMSCTQNPNETQLIVSKVLGLPSSRIVCRVKRLGGGFGGKETRSIPVAAALAVAAHHLGRPARYMLDRDEDMAISGQRHPFLGRWRVGVTAAGKITALDLQLFSNGGCSLDLSLAVMERAILHSDNSYYIPNCRIVGRICRTNTPSNTAGLLIAEAWVHEVAEKLGMPVHKFQELNLYKEGQLTHFNQKLVDWNVPLIWKQLMESSEFAHRRANVDAFNEQTRWKKRGLSILPTKFGISFTALHLNQAGALVHIYTDGSILLTHGGTEMGQGLHTKMIQVCAECLGVPIEAVHISETATNTVANASATAASASTNICVNALTHTVHLNGMAIKDACDQLNARLKPYRNSHPDASFAEIVQKAYFDRVNLSANGFYKTPDIGYDWQNNTGQMFFYFTQGAAVSEVEVDVLTGDHTVLRTDLMMDVGKSLNYALDVGQIEGALMQGIGWCTLEESMCFPSGQMFTRGPGTYKLPGFRDIPQDMRIHILKNGTYTHLKTIKSSKGIGEPPLFLGATVLFAIRDALLSARRDAGNTGPLTLQSPATAERIRLACADKLRLASRVHTAASDRPWVVAP</sequence>
<dbReference type="GO" id="GO:0004854">
    <property type="term" value="F:xanthine dehydrogenase activity"/>
    <property type="evidence" value="ECO:0007669"/>
    <property type="project" value="UniProtKB-EC"/>
</dbReference>
<dbReference type="SUPFAM" id="SSF56176">
    <property type="entry name" value="FAD-binding/transporter-associated domain-like"/>
    <property type="match status" value="1"/>
</dbReference>
<comment type="cofactor">
    <cofactor evidence="15">
        <name>[2Fe-2S] cluster</name>
        <dbReference type="ChEBI" id="CHEBI:190135"/>
    </cofactor>
</comment>
<dbReference type="STRING" id="78915.A0A4P9XTG1"/>
<evidence type="ECO:0000256" key="5">
    <source>
        <dbReference type="ARBA" id="ARBA00022505"/>
    </source>
</evidence>
<dbReference type="EMBL" id="KZ992575">
    <property type="protein sequence ID" value="RKP08720.1"/>
    <property type="molecule type" value="Genomic_DNA"/>
</dbReference>
<dbReference type="CDD" id="cd00207">
    <property type="entry name" value="fer2"/>
    <property type="match status" value="1"/>
</dbReference>
<gene>
    <name evidence="22" type="ORF">THASP1DRAFT_34592</name>
</gene>
<feature type="binding site" evidence="19">
    <location>
        <position position="326"/>
    </location>
    <ligand>
        <name>FAD</name>
        <dbReference type="ChEBI" id="CHEBI:57692"/>
    </ligand>
</feature>
<feature type="binding site" evidence="20">
    <location>
        <position position="101"/>
    </location>
    <ligand>
        <name>[2Fe-2S] cluster</name>
        <dbReference type="ChEBI" id="CHEBI:190135"/>
        <label>2</label>
    </ligand>
</feature>
<feature type="binding site" evidence="20">
    <location>
        <position position="1015"/>
    </location>
    <ligand>
        <name>Mo-molybdopterin</name>
        <dbReference type="ChEBI" id="CHEBI:71302"/>
    </ligand>
    <ligandPart>
        <name>Mo</name>
        <dbReference type="ChEBI" id="CHEBI:28685"/>
    </ligandPart>
</feature>
<dbReference type="PANTHER" id="PTHR45444">
    <property type="entry name" value="XANTHINE DEHYDROGENASE"/>
    <property type="match status" value="1"/>
</dbReference>
<dbReference type="Pfam" id="PF01799">
    <property type="entry name" value="Fer2_2"/>
    <property type="match status" value="1"/>
</dbReference>
<dbReference type="InterPro" id="IPR002346">
    <property type="entry name" value="Mopterin_DH_FAD-bd"/>
</dbReference>
<evidence type="ECO:0000256" key="3">
    <source>
        <dbReference type="ARBA" id="ARBA00006849"/>
    </source>
</evidence>
<dbReference type="FunFam" id="3.90.1170.50:FF:000001">
    <property type="entry name" value="Aldehyde oxidase 1"/>
    <property type="match status" value="1"/>
</dbReference>
<dbReference type="PROSITE" id="PS51387">
    <property type="entry name" value="FAD_PCMH"/>
    <property type="match status" value="1"/>
</dbReference>
<dbReference type="Gene3D" id="3.30.465.10">
    <property type="match status" value="1"/>
</dbReference>
<evidence type="ECO:0000256" key="2">
    <source>
        <dbReference type="ARBA" id="ARBA00004275"/>
    </source>
</evidence>
<evidence type="ECO:0000256" key="10">
    <source>
        <dbReference type="ARBA" id="ARBA00023002"/>
    </source>
</evidence>
<dbReference type="FunFam" id="3.30.465.10:FF:000004">
    <property type="entry name" value="Xanthine dehydrogenase/oxidase"/>
    <property type="match status" value="1"/>
</dbReference>
<comment type="cofactor">
    <cofactor evidence="20">
        <name>Mo-molybdopterin</name>
        <dbReference type="ChEBI" id="CHEBI:71302"/>
    </cofactor>
    <text evidence="20">Binds 1 Mo-molybdopterin (Mo-MPT) cofactor per subunit.</text>
</comment>
<dbReference type="InterPro" id="IPR037165">
    <property type="entry name" value="AldOxase/xan_DH_Mopterin-bd_sf"/>
</dbReference>
<feature type="binding site" evidence="19">
    <location>
        <position position="746"/>
    </location>
    <ligand>
        <name>substrate</name>
    </ligand>
</feature>
<evidence type="ECO:0000256" key="6">
    <source>
        <dbReference type="ARBA" id="ARBA00022630"/>
    </source>
</evidence>
<dbReference type="Proteomes" id="UP000271241">
    <property type="component" value="Unassembled WGS sequence"/>
</dbReference>
<keyword evidence="7 20" id="KW-0001">2Fe-2S</keyword>
<evidence type="ECO:0000256" key="9">
    <source>
        <dbReference type="ARBA" id="ARBA00022827"/>
    </source>
</evidence>
<dbReference type="InterPro" id="IPR016169">
    <property type="entry name" value="FAD-bd_PCMH_sub2"/>
</dbReference>
<evidence type="ECO:0000256" key="12">
    <source>
        <dbReference type="ARBA" id="ARBA00023014"/>
    </source>
</evidence>
<keyword evidence="14" id="KW-0576">Peroxisome</keyword>
<dbReference type="FunFam" id="3.30.43.10:FF:000001">
    <property type="entry name" value="Xanthine dehydrogenase/oxidase"/>
    <property type="match status" value="1"/>
</dbReference>
<dbReference type="InterPro" id="IPR016208">
    <property type="entry name" value="Ald_Oxase/xanthine_DH-like"/>
</dbReference>
<comment type="subcellular location">
    <subcellularLocation>
        <location evidence="2">Peroxisome</location>
    </subcellularLocation>
</comment>
<dbReference type="Pfam" id="PF01315">
    <property type="entry name" value="Ald_Xan_dh_C"/>
    <property type="match status" value="1"/>
</dbReference>
<dbReference type="SMART" id="SM01092">
    <property type="entry name" value="CO_deh_flav_C"/>
    <property type="match status" value="1"/>
</dbReference>
<comment type="catalytic activity">
    <reaction evidence="16">
        <text>xanthine + NAD(+) + H2O = urate + NADH + H(+)</text>
        <dbReference type="Rhea" id="RHEA:16669"/>
        <dbReference type="ChEBI" id="CHEBI:15377"/>
        <dbReference type="ChEBI" id="CHEBI:15378"/>
        <dbReference type="ChEBI" id="CHEBI:17712"/>
        <dbReference type="ChEBI" id="CHEBI:17775"/>
        <dbReference type="ChEBI" id="CHEBI:57540"/>
        <dbReference type="ChEBI" id="CHEBI:57945"/>
        <dbReference type="EC" id="1.17.1.4"/>
    </reaction>
</comment>
<feature type="binding site" evidence="20">
    <location>
        <position position="133"/>
    </location>
    <ligand>
        <name>[2Fe-2S] cluster</name>
        <dbReference type="ChEBI" id="CHEBI:190135"/>
        <label>2</label>
    </ligand>
</feature>
<dbReference type="GO" id="GO:0071949">
    <property type="term" value="F:FAD binding"/>
    <property type="evidence" value="ECO:0007669"/>
    <property type="project" value="InterPro"/>
</dbReference>
<evidence type="ECO:0000256" key="4">
    <source>
        <dbReference type="ARBA" id="ARBA00013123"/>
    </source>
</evidence>
<feature type="binding site" evidence="19">
    <location>
        <position position="824"/>
    </location>
    <ligand>
        <name>substrate</name>
    </ligand>
</feature>